<dbReference type="PROSITE" id="PS50089">
    <property type="entry name" value="ZF_RING_2"/>
    <property type="match status" value="1"/>
</dbReference>
<dbReference type="InterPro" id="IPR013083">
    <property type="entry name" value="Znf_RING/FYVE/PHD"/>
</dbReference>
<dbReference type="Pfam" id="PF13445">
    <property type="entry name" value="zf-RING_UBOX"/>
    <property type="match status" value="1"/>
</dbReference>
<dbReference type="Proteomes" id="UP000887566">
    <property type="component" value="Unplaced"/>
</dbReference>
<reference evidence="8" key="1">
    <citation type="submission" date="2022-11" db="UniProtKB">
        <authorList>
            <consortium name="WormBaseParasite"/>
        </authorList>
    </citation>
    <scope>IDENTIFICATION</scope>
</reference>
<organism evidence="7 8">
    <name type="scientific">Plectus sambesii</name>
    <dbReference type="NCBI Taxonomy" id="2011161"/>
    <lineage>
        <taxon>Eukaryota</taxon>
        <taxon>Metazoa</taxon>
        <taxon>Ecdysozoa</taxon>
        <taxon>Nematoda</taxon>
        <taxon>Chromadorea</taxon>
        <taxon>Plectida</taxon>
        <taxon>Plectina</taxon>
        <taxon>Plectoidea</taxon>
        <taxon>Plectidae</taxon>
        <taxon>Plectus</taxon>
    </lineage>
</organism>
<dbReference type="AlphaFoldDB" id="A0A914W7Z1"/>
<evidence type="ECO:0000259" key="6">
    <source>
        <dbReference type="PROSITE" id="PS50089"/>
    </source>
</evidence>
<accession>A0A914W7Z1</accession>
<dbReference type="SMART" id="SM00184">
    <property type="entry name" value="RING"/>
    <property type="match status" value="1"/>
</dbReference>
<feature type="domain" description="RING-type" evidence="6">
    <location>
        <begin position="18"/>
        <end position="75"/>
    </location>
</feature>
<evidence type="ECO:0000256" key="3">
    <source>
        <dbReference type="ARBA" id="ARBA00022833"/>
    </source>
</evidence>
<evidence type="ECO:0000313" key="8">
    <source>
        <dbReference type="WBParaSite" id="PSAMB.scaffold326size56488.g4523.t1"/>
    </source>
</evidence>
<keyword evidence="3" id="KW-0862">Zinc</keyword>
<dbReference type="PANTHER" id="PTHR25462:SF305">
    <property type="entry name" value="RING-TYPE DOMAIN-CONTAINING PROTEIN"/>
    <property type="match status" value="1"/>
</dbReference>
<dbReference type="InterPro" id="IPR017907">
    <property type="entry name" value="Znf_RING_CS"/>
</dbReference>
<name>A0A914W7Z1_9BILA</name>
<keyword evidence="1" id="KW-0479">Metal-binding</keyword>
<evidence type="ECO:0000256" key="1">
    <source>
        <dbReference type="ARBA" id="ARBA00022723"/>
    </source>
</evidence>
<dbReference type="GO" id="GO:0061630">
    <property type="term" value="F:ubiquitin protein ligase activity"/>
    <property type="evidence" value="ECO:0007669"/>
    <property type="project" value="TreeGrafter"/>
</dbReference>
<dbReference type="PANTHER" id="PTHR25462">
    <property type="entry name" value="BONUS, ISOFORM C-RELATED"/>
    <property type="match status" value="1"/>
</dbReference>
<dbReference type="InterPro" id="IPR027370">
    <property type="entry name" value="Znf-RING_euk"/>
</dbReference>
<dbReference type="GO" id="GO:0008270">
    <property type="term" value="F:zinc ion binding"/>
    <property type="evidence" value="ECO:0007669"/>
    <property type="project" value="UniProtKB-KW"/>
</dbReference>
<proteinExistence type="predicted"/>
<dbReference type="InterPro" id="IPR047153">
    <property type="entry name" value="TRIM45/56/19-like"/>
</dbReference>
<dbReference type="InterPro" id="IPR001841">
    <property type="entry name" value="Znf_RING"/>
</dbReference>
<dbReference type="GO" id="GO:0005654">
    <property type="term" value="C:nucleoplasm"/>
    <property type="evidence" value="ECO:0007669"/>
    <property type="project" value="TreeGrafter"/>
</dbReference>
<keyword evidence="2 4" id="KW-0863">Zinc-finger</keyword>
<dbReference type="PROSITE" id="PS00518">
    <property type="entry name" value="ZF_RING_1"/>
    <property type="match status" value="1"/>
</dbReference>
<feature type="compositionally biased region" description="Low complexity" evidence="5">
    <location>
        <begin position="294"/>
        <end position="316"/>
    </location>
</feature>
<feature type="region of interest" description="Disordered" evidence="5">
    <location>
        <begin position="292"/>
        <end position="358"/>
    </location>
</feature>
<evidence type="ECO:0000313" key="7">
    <source>
        <dbReference type="Proteomes" id="UP000887566"/>
    </source>
</evidence>
<keyword evidence="7" id="KW-1185">Reference proteome</keyword>
<evidence type="ECO:0000256" key="2">
    <source>
        <dbReference type="ARBA" id="ARBA00022771"/>
    </source>
</evidence>
<protein>
    <submittedName>
        <fullName evidence="8">RING-type domain-containing protein</fullName>
    </submittedName>
</protein>
<dbReference type="SUPFAM" id="SSF57850">
    <property type="entry name" value="RING/U-box"/>
    <property type="match status" value="1"/>
</dbReference>
<feature type="compositionally biased region" description="Polar residues" evidence="5">
    <location>
        <begin position="336"/>
        <end position="350"/>
    </location>
</feature>
<dbReference type="Gene3D" id="3.30.40.10">
    <property type="entry name" value="Zinc/RING finger domain, C3HC4 (zinc finger)"/>
    <property type="match status" value="1"/>
</dbReference>
<evidence type="ECO:0000256" key="5">
    <source>
        <dbReference type="SAM" id="MobiDB-lite"/>
    </source>
</evidence>
<evidence type="ECO:0000256" key="4">
    <source>
        <dbReference type="PROSITE-ProRule" id="PRU00175"/>
    </source>
</evidence>
<dbReference type="WBParaSite" id="PSAMB.scaffold326size56488.g4523.t1">
    <property type="protein sequence ID" value="PSAMB.scaffold326size56488.g4523.t1"/>
    <property type="gene ID" value="PSAMB.scaffold326size56488.g4523"/>
</dbReference>
<sequence>MSGSFSGMDTSLSDTMECSVCAELFRDPKQLLCGHTLCASCVSQLVQQARGMTGLGGGLSRNSHAHTMISCPECRQPTAVPPNGLPTNYKLADLVNRFQAIGTACASKQKQCQTCQSKVAAEKLWHCASCSKFSGMETNSMCSDCGVEHHNGHQLLKIATHMVERRNAAIEHTRQCRDSSSLLLSQAYNGNMQIVDLLNSLHDSLTEACRDRLDAWIKEMEEQDICSDNYLEKVKEGASNLYINAEEVINRVNATQQECVQKLQSILGYAVSALSQSSLAKAKSVSNLEAAGHSSASSSSPSPFANQSSSSLGGLSPAPKLAKNSPSVRGTPGCSGVNNEEINGMFSSPAEQDDDISVLPQSVASVMSLDREEFTRPLAVRLQQRNARLAKRKSTITSRTPK</sequence>